<evidence type="ECO:0000259" key="2">
    <source>
        <dbReference type="Pfam" id="PF25917"/>
    </source>
</evidence>
<dbReference type="GO" id="GO:0015562">
    <property type="term" value="F:efflux transmembrane transporter activity"/>
    <property type="evidence" value="ECO:0007669"/>
    <property type="project" value="TreeGrafter"/>
</dbReference>
<dbReference type="InterPro" id="IPR058792">
    <property type="entry name" value="Beta-barrel_RND_2"/>
</dbReference>
<dbReference type="Pfam" id="PF25917">
    <property type="entry name" value="BSH_RND"/>
    <property type="match status" value="1"/>
</dbReference>
<comment type="similarity">
    <text evidence="1">Belongs to the membrane fusion protein (MFP) (TC 8.A.1) family.</text>
</comment>
<dbReference type="PANTHER" id="PTHR30469:SF29">
    <property type="entry name" value="BLR2860 PROTEIN"/>
    <property type="match status" value="1"/>
</dbReference>
<evidence type="ECO:0000259" key="3">
    <source>
        <dbReference type="Pfam" id="PF25954"/>
    </source>
</evidence>
<dbReference type="Pfam" id="PF25954">
    <property type="entry name" value="Beta-barrel_RND_2"/>
    <property type="match status" value="1"/>
</dbReference>
<feature type="non-terminal residue" evidence="4">
    <location>
        <position position="372"/>
    </location>
</feature>
<dbReference type="InterPro" id="IPR058625">
    <property type="entry name" value="MdtA-like_BSH"/>
</dbReference>
<gene>
    <name evidence="4" type="ORF">CNE99_10515</name>
</gene>
<organism evidence="4 5">
    <name type="scientific">OM182 bacterium MED-G24</name>
    <dbReference type="NCBI Taxonomy" id="1986255"/>
    <lineage>
        <taxon>Bacteria</taxon>
        <taxon>Pseudomonadati</taxon>
        <taxon>Pseudomonadota</taxon>
        <taxon>Gammaproteobacteria</taxon>
        <taxon>OMG group</taxon>
        <taxon>OM182 clade</taxon>
    </lineage>
</organism>
<dbReference type="Gene3D" id="2.40.50.100">
    <property type="match status" value="2"/>
</dbReference>
<name>A0A2A5WIH2_9GAMM</name>
<reference evidence="4 5" key="1">
    <citation type="submission" date="2017-08" db="EMBL/GenBank/DDBJ databases">
        <title>Fine stratification of microbial communities through a metagenomic profile of the photic zone.</title>
        <authorList>
            <person name="Haro-Moreno J.M."/>
            <person name="Lopez-Perez M."/>
            <person name="De La Torre J."/>
            <person name="Picazo A."/>
            <person name="Camacho A."/>
            <person name="Rodriguez-Valera F."/>
        </authorList>
    </citation>
    <scope>NUCLEOTIDE SEQUENCE [LARGE SCALE GENOMIC DNA]</scope>
    <source>
        <strain evidence="4">MED-G24</strain>
    </source>
</reference>
<dbReference type="PANTHER" id="PTHR30469">
    <property type="entry name" value="MULTIDRUG RESISTANCE PROTEIN MDTA"/>
    <property type="match status" value="1"/>
</dbReference>
<evidence type="ECO:0000256" key="1">
    <source>
        <dbReference type="ARBA" id="ARBA00009477"/>
    </source>
</evidence>
<sequence length="372" mass="40388">MRSTYITSAIIAVAVILWLGSGLLREPRPELPQTITERNNLVATQQSDRAPTRVRARVIHAQDTNRTTTIRGQTQNKRTVITRAQIPGTLVSRPVERGDVVQKGDLLCRLSVDDRPALLAEARDTMAQEEIEFEGSQRLSKEGFQSETAIAQAKTRLTSAKARLMQARLNSQRTEINAPFDGVIEDIHVNEGDYVTPGTGCATVVDLDPMLVVGRVPEKLVDRFKPGGPASARLSTGVNVNGAITFVGRLSDPATRTYAFEIQIDNPDYSIPSGVTATIKVQTGRVRAQQVPPSVLALNDDGQLGVRAVDDDGIVRFHIIDVISDDDYGVWVSGLPDVATIITVGQELVVHGEVVDVVLTEPLDQASTERTA</sequence>
<dbReference type="EMBL" id="NTKD01000079">
    <property type="protein sequence ID" value="PDH35906.1"/>
    <property type="molecule type" value="Genomic_DNA"/>
</dbReference>
<dbReference type="GO" id="GO:1990281">
    <property type="term" value="C:efflux pump complex"/>
    <property type="evidence" value="ECO:0007669"/>
    <property type="project" value="TreeGrafter"/>
</dbReference>
<dbReference type="Proteomes" id="UP000219327">
    <property type="component" value="Unassembled WGS sequence"/>
</dbReference>
<proteinExistence type="inferred from homology"/>
<feature type="domain" description="Multidrug resistance protein MdtA-like barrel-sandwich hybrid" evidence="2">
    <location>
        <begin position="78"/>
        <end position="206"/>
    </location>
</feature>
<protein>
    <submittedName>
        <fullName evidence="4">Efflux transporter periplasmic adaptor subunit</fullName>
    </submittedName>
</protein>
<dbReference type="InterPro" id="IPR006143">
    <property type="entry name" value="RND_pump_MFP"/>
</dbReference>
<evidence type="ECO:0000313" key="5">
    <source>
        <dbReference type="Proteomes" id="UP000219327"/>
    </source>
</evidence>
<dbReference type="Gene3D" id="2.40.30.170">
    <property type="match status" value="1"/>
</dbReference>
<dbReference type="AlphaFoldDB" id="A0A2A5WIH2"/>
<feature type="domain" description="CusB-like beta-barrel" evidence="3">
    <location>
        <begin position="215"/>
        <end position="283"/>
    </location>
</feature>
<evidence type="ECO:0000313" key="4">
    <source>
        <dbReference type="EMBL" id="PDH35906.1"/>
    </source>
</evidence>
<comment type="caution">
    <text evidence="4">The sequence shown here is derived from an EMBL/GenBank/DDBJ whole genome shotgun (WGS) entry which is preliminary data.</text>
</comment>
<dbReference type="SUPFAM" id="SSF111369">
    <property type="entry name" value="HlyD-like secretion proteins"/>
    <property type="match status" value="1"/>
</dbReference>
<dbReference type="NCBIfam" id="TIGR01730">
    <property type="entry name" value="RND_mfp"/>
    <property type="match status" value="1"/>
</dbReference>
<accession>A0A2A5WIH2</accession>